<dbReference type="EMBL" id="LAZR01014810">
    <property type="protein sequence ID" value="KKM15851.1"/>
    <property type="molecule type" value="Genomic_DNA"/>
</dbReference>
<organism evidence="1">
    <name type="scientific">marine sediment metagenome</name>
    <dbReference type="NCBI Taxonomy" id="412755"/>
    <lineage>
        <taxon>unclassified sequences</taxon>
        <taxon>metagenomes</taxon>
        <taxon>ecological metagenomes</taxon>
    </lineage>
</organism>
<proteinExistence type="predicted"/>
<evidence type="ECO:0000313" key="1">
    <source>
        <dbReference type="EMBL" id="KKM15851.1"/>
    </source>
</evidence>
<comment type="caution">
    <text evidence="1">The sequence shown here is derived from an EMBL/GenBank/DDBJ whole genome shotgun (WGS) entry which is preliminary data.</text>
</comment>
<name>A0A0F9HKI0_9ZZZZ</name>
<dbReference type="AlphaFoldDB" id="A0A0F9HKI0"/>
<gene>
    <name evidence="1" type="ORF">LCGC14_1691920</name>
</gene>
<protein>
    <submittedName>
        <fullName evidence="1">Uncharacterized protein</fullName>
    </submittedName>
</protein>
<sequence length="158" mass="18337">MITEKDLQKFKTLLNEKIQDNLIKMPTDISTGRLSALGACNEALGRVDETLRQLQENCDVVLQKFVIDKKPYENLPMKVKRLIYKDVPSHGKEIYANVSKTTNCVEATLSRIQPVLQKDAIIGYEPWIQFEPEERDKMMDKLFMQLVDAWNEKYGELE</sequence>
<reference evidence="1" key="1">
    <citation type="journal article" date="2015" name="Nature">
        <title>Complex archaea that bridge the gap between prokaryotes and eukaryotes.</title>
        <authorList>
            <person name="Spang A."/>
            <person name="Saw J.H."/>
            <person name="Jorgensen S.L."/>
            <person name="Zaremba-Niedzwiedzka K."/>
            <person name="Martijn J."/>
            <person name="Lind A.E."/>
            <person name="van Eijk R."/>
            <person name="Schleper C."/>
            <person name="Guy L."/>
            <person name="Ettema T.J."/>
        </authorList>
    </citation>
    <scope>NUCLEOTIDE SEQUENCE</scope>
</reference>
<accession>A0A0F9HKI0</accession>